<dbReference type="PROSITE" id="PS51783">
    <property type="entry name" value="PH_BEACH"/>
    <property type="match status" value="1"/>
</dbReference>
<dbReference type="GeneTree" id="ENSGT00940000154934"/>
<dbReference type="SMART" id="SM01026">
    <property type="entry name" value="Beach"/>
    <property type="match status" value="1"/>
</dbReference>
<keyword evidence="3" id="KW-0597">Phosphoprotein</keyword>
<comment type="subcellular location">
    <subcellularLocation>
        <location evidence="1">Membrane</location>
        <topology evidence="1">Peripheral membrane protein</topology>
    </subcellularLocation>
</comment>
<dbReference type="InterPro" id="IPR010508">
    <property type="entry name" value="NBEA-like_DUF1088"/>
</dbReference>
<comment type="subunit">
    <text evidence="7">Interacts with RII subunit of PKA.</text>
</comment>
<feature type="region of interest" description="Disordered" evidence="10">
    <location>
        <begin position="939"/>
        <end position="974"/>
    </location>
</feature>
<dbReference type="Pfam" id="PF20425">
    <property type="entry name" value="Neurobeachin"/>
    <property type="match status" value="1"/>
</dbReference>
<feature type="domain" description="BEACH" evidence="11">
    <location>
        <begin position="1862"/>
        <end position="2151"/>
    </location>
</feature>
<dbReference type="SUPFAM" id="SSF50978">
    <property type="entry name" value="WD40 repeat-like"/>
    <property type="match status" value="1"/>
</dbReference>
<dbReference type="Gene3D" id="2.30.29.30">
    <property type="entry name" value="Pleckstrin-homology domain (PH domain)/Phosphotyrosine-binding domain (PTB)"/>
    <property type="match status" value="1"/>
</dbReference>
<dbReference type="SMART" id="SM00320">
    <property type="entry name" value="WD40"/>
    <property type="match status" value="5"/>
</dbReference>
<dbReference type="CDD" id="cd06071">
    <property type="entry name" value="Beach"/>
    <property type="match status" value="1"/>
</dbReference>
<evidence type="ECO:0000256" key="1">
    <source>
        <dbReference type="ARBA" id="ARBA00004170"/>
    </source>
</evidence>
<dbReference type="GO" id="GO:0016020">
    <property type="term" value="C:membrane"/>
    <property type="evidence" value="ECO:0007669"/>
    <property type="project" value="UniProtKB-SubCell"/>
</dbReference>
<feature type="compositionally biased region" description="Polar residues" evidence="10">
    <location>
        <begin position="1211"/>
        <end position="1228"/>
    </location>
</feature>
<organism evidence="13 14">
    <name type="scientific">Scleropages formosus</name>
    <name type="common">Asian bonytongue</name>
    <name type="synonym">Osteoglossum formosum</name>
    <dbReference type="NCBI Taxonomy" id="113540"/>
    <lineage>
        <taxon>Eukaryota</taxon>
        <taxon>Metazoa</taxon>
        <taxon>Chordata</taxon>
        <taxon>Craniata</taxon>
        <taxon>Vertebrata</taxon>
        <taxon>Euteleostomi</taxon>
        <taxon>Actinopterygii</taxon>
        <taxon>Neopterygii</taxon>
        <taxon>Teleostei</taxon>
        <taxon>Osteoglossocephala</taxon>
        <taxon>Osteoglossomorpha</taxon>
        <taxon>Osteoglossiformes</taxon>
        <taxon>Osteoglossidae</taxon>
        <taxon>Scleropages</taxon>
    </lineage>
</organism>
<dbReference type="Pfam" id="PF02138">
    <property type="entry name" value="Beach"/>
    <property type="match status" value="1"/>
</dbReference>
<dbReference type="Gene3D" id="2.60.120.200">
    <property type="match status" value="1"/>
</dbReference>
<dbReference type="InterPro" id="IPR016024">
    <property type="entry name" value="ARM-type_fold"/>
</dbReference>
<reference evidence="13" key="2">
    <citation type="submission" date="2025-08" db="UniProtKB">
        <authorList>
            <consortium name="Ensembl"/>
        </authorList>
    </citation>
    <scope>IDENTIFICATION</scope>
</reference>
<dbReference type="FunFam" id="1.10.1540.10:FF:000001">
    <property type="entry name" value="neurobeachin isoform X1"/>
    <property type="match status" value="1"/>
</dbReference>
<name>A0A8D0CKS6_SCLFO</name>
<dbReference type="GO" id="GO:0005829">
    <property type="term" value="C:cytosol"/>
    <property type="evidence" value="ECO:0007669"/>
    <property type="project" value="TreeGrafter"/>
</dbReference>
<keyword evidence="6" id="KW-0472">Membrane</keyword>
<dbReference type="InterPro" id="IPR031570">
    <property type="entry name" value="NBEA/BDCP_DUF4704"/>
</dbReference>
<dbReference type="InterPro" id="IPR000409">
    <property type="entry name" value="BEACH_dom"/>
</dbReference>
<dbReference type="Gene3D" id="2.130.10.10">
    <property type="entry name" value="YVTN repeat-like/Quinoprotein amine dehydrogenase"/>
    <property type="match status" value="1"/>
</dbReference>
<evidence type="ECO:0000256" key="7">
    <source>
        <dbReference type="ARBA" id="ARBA00065599"/>
    </source>
</evidence>
<dbReference type="InterPro" id="IPR036322">
    <property type="entry name" value="WD40_repeat_dom_sf"/>
</dbReference>
<dbReference type="SUPFAM" id="SSF50729">
    <property type="entry name" value="PH domain-like"/>
    <property type="match status" value="1"/>
</dbReference>
<reference evidence="13" key="3">
    <citation type="submission" date="2025-09" db="UniProtKB">
        <authorList>
            <consortium name="Ensembl"/>
        </authorList>
    </citation>
    <scope>IDENTIFICATION</scope>
</reference>
<protein>
    <recommendedName>
        <fullName evidence="8">Neurobeachin</fullName>
    </recommendedName>
    <alternativeName>
        <fullName evidence="9">Lysosomal-trafficking regulator 2</fullName>
    </alternativeName>
</protein>
<dbReference type="Pfam" id="PF20426">
    <property type="entry name" value="NBCH_WD40"/>
    <property type="match status" value="1"/>
</dbReference>
<evidence type="ECO:0000256" key="4">
    <source>
        <dbReference type="ARBA" id="ARBA00022574"/>
    </source>
</evidence>
<evidence type="ECO:0000256" key="6">
    <source>
        <dbReference type="ARBA" id="ARBA00023136"/>
    </source>
</evidence>
<keyword evidence="14" id="KW-1185">Reference proteome</keyword>
<evidence type="ECO:0000256" key="9">
    <source>
        <dbReference type="ARBA" id="ARBA00080802"/>
    </source>
</evidence>
<evidence type="ECO:0000256" key="8">
    <source>
        <dbReference type="ARBA" id="ARBA00073055"/>
    </source>
</evidence>
<dbReference type="Pfam" id="PF13385">
    <property type="entry name" value="Laminin_G_3"/>
    <property type="match status" value="1"/>
</dbReference>
<dbReference type="PROSITE" id="PS50197">
    <property type="entry name" value="BEACH"/>
    <property type="match status" value="1"/>
</dbReference>
<dbReference type="InterPro" id="IPR015943">
    <property type="entry name" value="WD40/YVTN_repeat-like_dom_sf"/>
</dbReference>
<evidence type="ECO:0000313" key="13">
    <source>
        <dbReference type="Ensembl" id="ENSSFOP00015077085.1"/>
    </source>
</evidence>
<dbReference type="Pfam" id="PF06469">
    <property type="entry name" value="DUF1088"/>
    <property type="match status" value="1"/>
</dbReference>
<dbReference type="PANTHER" id="PTHR13743:SF62">
    <property type="entry name" value="NEUROBEACHIN"/>
    <property type="match status" value="1"/>
</dbReference>
<dbReference type="CDD" id="cd01201">
    <property type="entry name" value="PH_BEACH"/>
    <property type="match status" value="1"/>
</dbReference>
<evidence type="ECO:0000256" key="3">
    <source>
        <dbReference type="ARBA" id="ARBA00022553"/>
    </source>
</evidence>
<dbReference type="InterPro" id="IPR011993">
    <property type="entry name" value="PH-like_dom_sf"/>
</dbReference>
<dbReference type="FunFam" id="2.60.120.200:FF:000010">
    <property type="entry name" value="neurobeachin isoform X2"/>
    <property type="match status" value="1"/>
</dbReference>
<dbReference type="InterPro" id="IPR046851">
    <property type="entry name" value="NBCH_WD40"/>
</dbReference>
<dbReference type="SUPFAM" id="SSF81837">
    <property type="entry name" value="BEACH domain"/>
    <property type="match status" value="1"/>
</dbReference>
<dbReference type="SUPFAM" id="SSF48371">
    <property type="entry name" value="ARM repeat"/>
    <property type="match status" value="1"/>
</dbReference>
<dbReference type="Ensembl" id="ENSSFOT00015051233.1">
    <property type="protein sequence ID" value="ENSSFOP00015077085.1"/>
    <property type="gene ID" value="ENSSFOG00015005342.2"/>
</dbReference>
<dbReference type="PANTHER" id="PTHR13743">
    <property type="entry name" value="BEIGE/BEACH-RELATED"/>
    <property type="match status" value="1"/>
</dbReference>
<dbReference type="Pfam" id="PF15787">
    <property type="entry name" value="DUF4704"/>
    <property type="match status" value="1"/>
</dbReference>
<reference evidence="13 14" key="1">
    <citation type="submission" date="2019-04" db="EMBL/GenBank/DDBJ databases">
        <authorList>
            <consortium name="Wellcome Sanger Institute Data Sharing"/>
        </authorList>
    </citation>
    <scope>NUCLEOTIDE SEQUENCE [LARGE SCALE GENOMIC DNA]</scope>
</reference>
<dbReference type="Pfam" id="PF14844">
    <property type="entry name" value="PH_BEACH"/>
    <property type="match status" value="1"/>
</dbReference>
<dbReference type="FunFam" id="2.130.10.10:FF:000036">
    <property type="entry name" value="Neurobeachin isoform A"/>
    <property type="match status" value="1"/>
</dbReference>
<proteinExistence type="inferred from homology"/>
<dbReference type="GO" id="GO:0019901">
    <property type="term" value="F:protein kinase binding"/>
    <property type="evidence" value="ECO:0007669"/>
    <property type="project" value="TreeGrafter"/>
</dbReference>
<dbReference type="GO" id="GO:0008104">
    <property type="term" value="P:intracellular protein localization"/>
    <property type="evidence" value="ECO:0007669"/>
    <property type="project" value="TreeGrafter"/>
</dbReference>
<feature type="region of interest" description="Disordered" evidence="10">
    <location>
        <begin position="1208"/>
        <end position="1228"/>
    </location>
</feature>
<dbReference type="InterPro" id="IPR046852">
    <property type="entry name" value="Neurobeachin_a-sol"/>
</dbReference>
<dbReference type="Proteomes" id="UP000694397">
    <property type="component" value="Chromosome 4"/>
</dbReference>
<dbReference type="InterPro" id="IPR013320">
    <property type="entry name" value="ConA-like_dom_sf"/>
</dbReference>
<accession>A0A8D0CKS6</accession>
<dbReference type="InterPro" id="IPR023362">
    <property type="entry name" value="PH-BEACH_dom"/>
</dbReference>
<feature type="domain" description="BEACH-type PH" evidence="12">
    <location>
        <begin position="1735"/>
        <end position="1843"/>
    </location>
</feature>
<dbReference type="InterPro" id="IPR001680">
    <property type="entry name" value="WD40_rpt"/>
</dbReference>
<evidence type="ECO:0000256" key="10">
    <source>
        <dbReference type="SAM" id="MobiDB-lite"/>
    </source>
</evidence>
<keyword evidence="5" id="KW-0677">Repeat</keyword>
<evidence type="ECO:0000256" key="5">
    <source>
        <dbReference type="ARBA" id="ARBA00022737"/>
    </source>
</evidence>
<sequence>MVSGSGSVVLPAGVINPSVPIRNIKMKFAVLIGLIQVGEVSNRDIVETVLNLLVGGEFDLETNFIIQDAESIGCMVELLEHCDLPCQAEMWSMFTAILRKSVRNLQTSTEVGLIQQVLQKMSSVDDMIADLLVDMLGVLASYSITVKELKLLFSMLRGENGIWPRHAIKLLSVLNQMPHRHGPDTFFNFPGRSAAAIALPPIAKWPYQNGFTLNTWFRMDPLNNINVDKDKPYLYCFRTSKGVGYSAHFVGNCLIVTSLKSKGKGFQHCVKYDFQPRKWYMISIVHIYNRWRNSEIRCYVNGQLVSYGDMAWHVNTNDSYDKCFLGSSETADANRVFCGQLGAIYVFSEALNPAQIFAIHQLGPGYKSTFKFKSESDIHLAEHHKQVLYDGKLASSISFTYNAKATDAQLCLESSPKENPSIFVHSPHALMLQDVKAIVTHSIHSAIHSIGGIQVLFPLFAQLDFRQQNDSQVETTVCATLLAFLVELLKSSVAMQEQMLGGKGFLVIGYLLEKSSRVHITRAVLEQFLSFAKYLDGLTHGAPLLKQLCDHILFNAAIWIHTPAKVQLSLYTYLSAEFIGTATIYSTIRRVGTVLQLMHTLKYYYWAVNPQESSGIMPKGLDGPRPSQKEIISLRAFMLLFLKQLILKDRGVKEDELQSILNYLLTMHEDENIHDVLQLLVALMSEHPASMIPAFDQRNGIRVIYKLLASKSESIRVQALKVLGYFLKHLGHKTDTCLSHPLSYPTTPPLQILTEQVCTQVVHKPHPEPDSTVKIQNPMILKVVATLLKNSTPSAELMEVRRLFLSDMIKLFSNSRENRRCLLQCSVWQDWMFSLGYINPKNPEEQKITEMVYNIFRILLYHAIKYEWGGWRVWVDTLSIAHSKVTYEAHKEYLAKMYEEYQRQEEENIKKGKKGSVSTISGLSAQAPAVNGGIEIREIDDGSQTQTPESEADYPESGDSRNLLAEGKGPGGVTGGVEQAAGVAVGGVRVEVHDLLVDIKAEKALHGRTAGHMERDLRVDLGFRGMPMTEEQRRQFSPGPRTTMFRIPEFKWSPMHQRLLTDLLFALETDVHVWRSHSTKSVMDFVNSNENIIFVHNTIHLISQMVDNIIIACGGILPLLSAATSPSTELENIEATQGMSPETAVTFLSRLMAMVDVLVFASSLNFSEIEAEKNMSSGGLMRQCLRLVCCVAVRNCLECRQRQRDRAAKTPLSNNKVQDSLSGTTASKTAIENVPSNLSPIKDPDRLLQDVDINRLRAVVFRDVDDSKQAQFLALAVVYFISVLMVSKYRDILEPQREIARSSSLPGRSIQDFPLEGSLPHTDSGIGEEQVSASLSDISQGNKGINVKEILKSLVAAPVEGPEAGPEPLPYPDPAVKREAQATLPMQFHSFDRSVVVPVKKPPPGSLAVNTVGTPTTGGAVASGSTPNIFAAATATPKSMINTTGGADCGPLRLSLLPSPLPLASCLPFSLRTPSRSFPRCSITTKLERALEKVAPLLREIFVDFAPFLSRTLLGSHGQELLIEGTVLHVKYAFLNLMMFLLFQEWQNSIQKNAGLAFIELINEGRLLCHAMKDHIVRVANEAEFILNRQRAEDVHKHAEFESNCAQYAADRKEEEKMCDHLISAAKHRDHVTANQLKQKILNILTNKHGAWGTLSQLHDFWRLDYWEDDLRRRRRFVRNAFGSTHADATLKALEDYSKKGFRSQAVVNQNPETELMLEGDDDAVSLLQEKEIDNLAGPVVLSTPAQLVAPVVVARGTLSITTTEIYFEVEEDDPAFKKIDAKVLAYTEGLHGKWMFSEIRAVFSRRYLLQNTGLEVFMANRTSVMFNFPDQATVKKVVYSLPRVGVGTSYGLPQARRISLATPRQLFKSSNMTQRWQRREISNFEYLMFLNTIAGRTYNDLNQYPVFPWVLTNYESEELDLTLPGNFRDLSKPIGALNPKRAVFYAERYETWEDEQTPPYHYNTLYSTATTTLLWLVRIEPFTTFFLNANDNKFDHPDRTFSSISRSWRNCQRDTSDVKELIPEFYYLPEMFVNSSGYNLGQREDRTLVCDVDLPPWAKKPEDFVRINRMALESEFVSCQLHQWIDLIFGYKQRGPEAVRALNVFHYLTYEGSVNLDSVTDPLMREAMETQIQTFGQTPSQLLIEPHPPRSSAMHLSPLMFKDQMQQDVIMVLKFPSNSPVTHVAANTLPHLSVPAVVTVTCSRLFAVNRWHNTVGYSLEQAHHLPIEMDPLIANNSGVNKRQITDLVDQSIQINTHCFVVTADNRYILVCGFWDKSFRVYSTETGKLTQIVFGHWDVVTCLARSESYIGGDCYIVSGSRDATLLLWYWSGRHHIIGDNPNNILTGHDHEVVCVSVCAELGLVISGAKEGPCLVHTITGDLLRALEGPEHCHRPRLISVSSEGHCIIYYERGRFCNFSINGKLLAQMEVNDSTRAILLSSDGQNLVTGGDNGVVEVWQACDFKQLYIYPGCDAGIRAMDLSHDQRTLITGMASGSIVAFNIDFNRWHYEHQNRY</sequence>
<comment type="similarity">
    <text evidence="2">Belongs to the WD repeat neurobeachin family.</text>
</comment>
<dbReference type="FunFam" id="2.30.29.30:FF:000059">
    <property type="entry name" value="neurobeachin isoform X1"/>
    <property type="match status" value="1"/>
</dbReference>
<keyword evidence="4" id="KW-0853">WD repeat</keyword>
<dbReference type="SUPFAM" id="SSF49899">
    <property type="entry name" value="Concanavalin A-like lectins/glucanases"/>
    <property type="match status" value="1"/>
</dbReference>
<evidence type="ECO:0000259" key="11">
    <source>
        <dbReference type="PROSITE" id="PS50197"/>
    </source>
</evidence>
<evidence type="ECO:0000256" key="2">
    <source>
        <dbReference type="ARBA" id="ARBA00008498"/>
    </source>
</evidence>
<evidence type="ECO:0000313" key="14">
    <source>
        <dbReference type="Proteomes" id="UP000694397"/>
    </source>
</evidence>
<gene>
    <name evidence="13" type="primary">NBEA</name>
    <name evidence="13" type="synonym">LOC108936172</name>
</gene>
<dbReference type="InterPro" id="IPR036372">
    <property type="entry name" value="BEACH_dom_sf"/>
</dbReference>
<dbReference type="Gene3D" id="1.10.1540.10">
    <property type="entry name" value="BEACH domain"/>
    <property type="match status" value="1"/>
</dbReference>
<dbReference type="InterPro" id="IPR050865">
    <property type="entry name" value="BEACH_Domain"/>
</dbReference>
<evidence type="ECO:0000259" key="12">
    <source>
        <dbReference type="PROSITE" id="PS51783"/>
    </source>
</evidence>